<name>A0A2T7G546_9RHOB</name>
<feature type="compositionally biased region" description="Polar residues" evidence="1">
    <location>
        <begin position="23"/>
        <end position="34"/>
    </location>
</feature>
<sequence length="72" mass="7671">MEAAHSRSEYFGQLAAPEAEIPASNTSERASSGPDSEEPEGLGEEFVDLALDWYGNLPGHLAPVSRSRKSAP</sequence>
<dbReference type="EMBL" id="QCYH01000007">
    <property type="protein sequence ID" value="PVA09539.1"/>
    <property type="molecule type" value="Genomic_DNA"/>
</dbReference>
<reference evidence="2 3" key="1">
    <citation type="submission" date="2018-04" db="EMBL/GenBank/DDBJ databases">
        <title>Pelagivirga bohaiensis gen. nov., sp. nov., a bacterium isolated from the Bohai Sea.</title>
        <authorList>
            <person name="Ji X."/>
        </authorList>
    </citation>
    <scope>NUCLEOTIDE SEQUENCE [LARGE SCALE GENOMIC DNA]</scope>
    <source>
        <strain evidence="2 3">BH-SD19</strain>
    </source>
</reference>
<proteinExistence type="predicted"/>
<comment type="caution">
    <text evidence="2">The sequence shown here is derived from an EMBL/GenBank/DDBJ whole genome shotgun (WGS) entry which is preliminary data.</text>
</comment>
<keyword evidence="3" id="KW-1185">Reference proteome</keyword>
<accession>A0A2T7G546</accession>
<dbReference type="AlphaFoldDB" id="A0A2T7G546"/>
<gene>
    <name evidence="2" type="ORF">DC366_12620</name>
</gene>
<protein>
    <submittedName>
        <fullName evidence="2">Uncharacterized protein</fullName>
    </submittedName>
</protein>
<feature type="compositionally biased region" description="Acidic residues" evidence="1">
    <location>
        <begin position="35"/>
        <end position="46"/>
    </location>
</feature>
<evidence type="ECO:0000313" key="2">
    <source>
        <dbReference type="EMBL" id="PVA09539.1"/>
    </source>
</evidence>
<dbReference type="Proteomes" id="UP000244446">
    <property type="component" value="Unassembled WGS sequence"/>
</dbReference>
<evidence type="ECO:0000313" key="3">
    <source>
        <dbReference type="Proteomes" id="UP000244446"/>
    </source>
</evidence>
<organism evidence="2 3">
    <name type="scientific">Pelagivirga sediminicola</name>
    <dbReference type="NCBI Taxonomy" id="2170575"/>
    <lineage>
        <taxon>Bacteria</taxon>
        <taxon>Pseudomonadati</taxon>
        <taxon>Pseudomonadota</taxon>
        <taxon>Alphaproteobacteria</taxon>
        <taxon>Rhodobacterales</taxon>
        <taxon>Paracoccaceae</taxon>
        <taxon>Pelagivirga</taxon>
    </lineage>
</organism>
<feature type="region of interest" description="Disordered" evidence="1">
    <location>
        <begin position="1"/>
        <end position="46"/>
    </location>
</feature>
<evidence type="ECO:0000256" key="1">
    <source>
        <dbReference type="SAM" id="MobiDB-lite"/>
    </source>
</evidence>